<organism evidence="1 2">
    <name type="scientific">Stackebrandtia albiflava</name>
    <dbReference type="NCBI Taxonomy" id="406432"/>
    <lineage>
        <taxon>Bacteria</taxon>
        <taxon>Bacillati</taxon>
        <taxon>Actinomycetota</taxon>
        <taxon>Actinomycetes</taxon>
        <taxon>Glycomycetales</taxon>
        <taxon>Glycomycetaceae</taxon>
        <taxon>Stackebrandtia</taxon>
    </lineage>
</organism>
<gene>
    <name evidence="1" type="ORF">LX16_4593</name>
</gene>
<comment type="caution">
    <text evidence="1">The sequence shown here is derived from an EMBL/GenBank/DDBJ whole genome shotgun (WGS) entry which is preliminary data.</text>
</comment>
<dbReference type="SUPFAM" id="SSF140453">
    <property type="entry name" value="EsxAB dimer-like"/>
    <property type="match status" value="1"/>
</dbReference>
<dbReference type="RefSeq" id="WP_147142931.1">
    <property type="nucleotide sequence ID" value="NZ_BAABIJ010000004.1"/>
</dbReference>
<protein>
    <submittedName>
        <fullName evidence="1">Uncharacterized protein YukE</fullName>
    </submittedName>
</protein>
<keyword evidence="2" id="KW-1185">Reference proteome</keyword>
<dbReference type="OrthoDB" id="4278078at2"/>
<evidence type="ECO:0000313" key="1">
    <source>
        <dbReference type="EMBL" id="TWJ08365.1"/>
    </source>
</evidence>
<dbReference type="InterPro" id="IPR010310">
    <property type="entry name" value="T7SS_ESAT-6-like"/>
</dbReference>
<evidence type="ECO:0000313" key="2">
    <source>
        <dbReference type="Proteomes" id="UP000321617"/>
    </source>
</evidence>
<dbReference type="AlphaFoldDB" id="A0A562URW0"/>
<dbReference type="Pfam" id="PF06013">
    <property type="entry name" value="WXG100"/>
    <property type="match status" value="1"/>
</dbReference>
<dbReference type="Gene3D" id="1.10.287.1060">
    <property type="entry name" value="ESAT-6-like"/>
    <property type="match status" value="1"/>
</dbReference>
<reference evidence="1 2" key="1">
    <citation type="journal article" date="2013" name="Stand. Genomic Sci.">
        <title>Genomic Encyclopedia of Type Strains, Phase I: The one thousand microbial genomes (KMG-I) project.</title>
        <authorList>
            <person name="Kyrpides N.C."/>
            <person name="Woyke T."/>
            <person name="Eisen J.A."/>
            <person name="Garrity G."/>
            <person name="Lilburn T.G."/>
            <person name="Beck B.J."/>
            <person name="Whitman W.B."/>
            <person name="Hugenholtz P."/>
            <person name="Klenk H.P."/>
        </authorList>
    </citation>
    <scope>NUCLEOTIDE SEQUENCE [LARGE SCALE GENOMIC DNA]</scope>
    <source>
        <strain evidence="1 2">DSM 45044</strain>
    </source>
</reference>
<proteinExistence type="predicted"/>
<sequence length="99" mass="10764">MTDAVIGQNWQGMGGMASSYLASADELDAELKALYGKLQEMGWKGADQQSFTDLQTAWDRDAKQMNEALRELAGKINATVASKQALVGDIAKTFNYTRG</sequence>
<name>A0A562URW0_9ACTN</name>
<accession>A0A562URW0</accession>
<dbReference type="EMBL" id="VLLL01000008">
    <property type="protein sequence ID" value="TWJ08365.1"/>
    <property type="molecule type" value="Genomic_DNA"/>
</dbReference>
<dbReference type="InterPro" id="IPR036689">
    <property type="entry name" value="ESAT-6-like_sf"/>
</dbReference>
<dbReference type="Proteomes" id="UP000321617">
    <property type="component" value="Unassembled WGS sequence"/>
</dbReference>